<dbReference type="Pfam" id="PF14219">
    <property type="entry name" value="DUF4328"/>
    <property type="match status" value="1"/>
</dbReference>
<feature type="transmembrane region" description="Helical" evidence="1">
    <location>
        <begin position="161"/>
        <end position="180"/>
    </location>
</feature>
<proteinExistence type="predicted"/>
<dbReference type="AlphaFoldDB" id="A0A7W7S726"/>
<dbReference type="RefSeq" id="WP_184911438.1">
    <property type="nucleotide sequence ID" value="NZ_JACHJR010000001.1"/>
</dbReference>
<reference evidence="3 4" key="1">
    <citation type="submission" date="2020-08" db="EMBL/GenBank/DDBJ databases">
        <title>Sequencing the genomes of 1000 actinobacteria strains.</title>
        <authorList>
            <person name="Klenk H.-P."/>
        </authorList>
    </citation>
    <scope>NUCLEOTIDE SEQUENCE [LARGE SCALE GENOMIC DNA]</scope>
    <source>
        <strain evidence="3 4">DSM 44786</strain>
    </source>
</reference>
<feature type="domain" description="DUF4328" evidence="2">
    <location>
        <begin position="66"/>
        <end position="184"/>
    </location>
</feature>
<evidence type="ECO:0000313" key="4">
    <source>
        <dbReference type="Proteomes" id="UP000573327"/>
    </source>
</evidence>
<feature type="transmembrane region" description="Helical" evidence="1">
    <location>
        <begin position="134"/>
        <end position="155"/>
    </location>
</feature>
<comment type="caution">
    <text evidence="3">The sequence shown here is derived from an EMBL/GenBank/DDBJ whole genome shotgun (WGS) entry which is preliminary data.</text>
</comment>
<organism evidence="3 4">
    <name type="scientific">Kitasatospora gansuensis</name>
    <dbReference type="NCBI Taxonomy" id="258050"/>
    <lineage>
        <taxon>Bacteria</taxon>
        <taxon>Bacillati</taxon>
        <taxon>Actinomycetota</taxon>
        <taxon>Actinomycetes</taxon>
        <taxon>Kitasatosporales</taxon>
        <taxon>Streptomycetaceae</taxon>
        <taxon>Kitasatospora</taxon>
    </lineage>
</organism>
<dbReference type="InterPro" id="IPR025565">
    <property type="entry name" value="DUF4328"/>
</dbReference>
<keyword evidence="1" id="KW-0812">Transmembrane</keyword>
<dbReference type="Proteomes" id="UP000573327">
    <property type="component" value="Unassembled WGS sequence"/>
</dbReference>
<sequence>MNAEAGSDEPRPRALAHGGPVADPRRLALAAQALIVVQTAGQLAVAVAGGTRSHFFTQFVPISMPLFIATIIVFLCWFRRCRLNAELFAPGTHRYSAGLSVGAWFIPGAMWWIPRRIALDIWRANSPVGGAWLINAWWVAWLAKTIGGAVAAQLGTGSYGYSLYEDVVGVVAAALAVLMIQQVTTRQAVKARADLETLPLTQTSSR</sequence>
<keyword evidence="1" id="KW-0472">Membrane</keyword>
<dbReference type="EMBL" id="JACHJR010000001">
    <property type="protein sequence ID" value="MBB4945111.1"/>
    <property type="molecule type" value="Genomic_DNA"/>
</dbReference>
<accession>A0A7W7S726</accession>
<feature type="transmembrane region" description="Helical" evidence="1">
    <location>
        <begin position="55"/>
        <end position="75"/>
    </location>
</feature>
<gene>
    <name evidence="3" type="ORF">F4556_000646</name>
</gene>
<evidence type="ECO:0000313" key="3">
    <source>
        <dbReference type="EMBL" id="MBB4945111.1"/>
    </source>
</evidence>
<keyword evidence="4" id="KW-1185">Reference proteome</keyword>
<evidence type="ECO:0000259" key="2">
    <source>
        <dbReference type="Pfam" id="PF14219"/>
    </source>
</evidence>
<name>A0A7W7S726_9ACTN</name>
<feature type="transmembrane region" description="Helical" evidence="1">
    <location>
        <begin position="95"/>
        <end position="113"/>
    </location>
</feature>
<keyword evidence="1" id="KW-1133">Transmembrane helix</keyword>
<evidence type="ECO:0000256" key="1">
    <source>
        <dbReference type="SAM" id="Phobius"/>
    </source>
</evidence>
<protein>
    <submittedName>
        <fullName evidence="3">VIT1/CCC1 family predicted Fe2+/Mn2+ transporter</fullName>
    </submittedName>
</protein>